<dbReference type="InParanoid" id="J9DKP9"/>
<keyword evidence="3" id="KW-1185">Reference proteome</keyword>
<keyword evidence="1" id="KW-0812">Transmembrane</keyword>
<gene>
    <name evidence="2" type="ORF">EDEG_03566</name>
</gene>
<accession>J9DKP9</accession>
<protein>
    <submittedName>
        <fullName evidence="2">Uncharacterized protein</fullName>
    </submittedName>
</protein>
<dbReference type="HOGENOM" id="CLU_1250664_0_0_1"/>
<dbReference type="Proteomes" id="UP000003163">
    <property type="component" value="Unassembled WGS sequence"/>
</dbReference>
<reference evidence="3" key="2">
    <citation type="submission" date="2015-07" db="EMBL/GenBank/DDBJ databases">
        <title>Contrasting host-pathogen interactions and genome evolution in two generalist and specialist microsporidian pathogens of mosquitoes.</title>
        <authorList>
            <consortium name="The Broad Institute Genomics Platform"/>
            <consortium name="The Broad Institute Genome Sequencing Center for Infectious Disease"/>
            <person name="Cuomo C.A."/>
            <person name="Sanscrainte N.D."/>
            <person name="Goldberg J.M."/>
            <person name="Heiman D."/>
            <person name="Young S."/>
            <person name="Zeng Q."/>
            <person name="Becnel J.J."/>
            <person name="Birren B.W."/>
        </authorList>
    </citation>
    <scope>NUCLEOTIDE SEQUENCE [LARGE SCALE GENOMIC DNA]</scope>
    <source>
        <strain evidence="3">USNM 41457</strain>
    </source>
</reference>
<organism evidence="2 3">
    <name type="scientific">Edhazardia aedis (strain USNM 41457)</name>
    <name type="common">Microsporidian parasite</name>
    <dbReference type="NCBI Taxonomy" id="1003232"/>
    <lineage>
        <taxon>Eukaryota</taxon>
        <taxon>Fungi</taxon>
        <taxon>Fungi incertae sedis</taxon>
        <taxon>Microsporidia</taxon>
        <taxon>Edhazardia</taxon>
    </lineage>
</organism>
<comment type="caution">
    <text evidence="2">The sequence shown here is derived from an EMBL/GenBank/DDBJ whole genome shotgun (WGS) entry which is preliminary data.</text>
</comment>
<proteinExistence type="predicted"/>
<dbReference type="AlphaFoldDB" id="J9DKP9"/>
<sequence length="221" mass="25861">MTYKIYVILILALISFCYYTSLFFSENLEIDFLSNKLKPIYEINQKLFLLSMLYSVWNYFRGSSDSGEKQDSNNKIQSSHRESERNIINVNKANFLVFFYQNQTQKNKLSDFEEFIMHILMKHFDELGIRSNNILQDFEELVNQISIYGGQGIYKEVRDILVQFYNAYTRHSSNPPKIKKTDVKESPATPLTHIESADNPVCNANQDPTDLRLCHKIEGKN</sequence>
<reference evidence="2 3" key="1">
    <citation type="submission" date="2011-08" db="EMBL/GenBank/DDBJ databases">
        <authorList>
            <person name="Liu Z.J."/>
            <person name="Shi F.L."/>
            <person name="Lu J.Q."/>
            <person name="Li M."/>
            <person name="Wang Z.L."/>
        </authorList>
    </citation>
    <scope>NUCLEOTIDE SEQUENCE [LARGE SCALE GENOMIC DNA]</scope>
    <source>
        <strain evidence="2 3">USNM 41457</strain>
    </source>
</reference>
<name>J9DKP9_EDHAE</name>
<evidence type="ECO:0000313" key="2">
    <source>
        <dbReference type="EMBL" id="EJW01967.1"/>
    </source>
</evidence>
<keyword evidence="1" id="KW-1133">Transmembrane helix</keyword>
<dbReference type="EMBL" id="AFBI03000099">
    <property type="protein sequence ID" value="EJW01967.1"/>
    <property type="molecule type" value="Genomic_DNA"/>
</dbReference>
<keyword evidence="1" id="KW-0472">Membrane</keyword>
<feature type="transmembrane region" description="Helical" evidence="1">
    <location>
        <begin position="5"/>
        <end position="23"/>
    </location>
</feature>
<evidence type="ECO:0000313" key="3">
    <source>
        <dbReference type="Proteomes" id="UP000003163"/>
    </source>
</evidence>
<evidence type="ECO:0000256" key="1">
    <source>
        <dbReference type="SAM" id="Phobius"/>
    </source>
</evidence>
<dbReference type="VEuPathDB" id="MicrosporidiaDB:EDEG_03566"/>